<evidence type="ECO:0000313" key="3">
    <source>
        <dbReference type="Proteomes" id="UP000028999"/>
    </source>
</evidence>
<protein>
    <submittedName>
        <fullName evidence="2">BnaCnng50470D protein</fullName>
    </submittedName>
</protein>
<dbReference type="Proteomes" id="UP000028999">
    <property type="component" value="Unassembled WGS sequence"/>
</dbReference>
<evidence type="ECO:0000256" key="1">
    <source>
        <dbReference type="SAM" id="MobiDB-lite"/>
    </source>
</evidence>
<accession>A0A078JKM1</accession>
<sequence>MDSNAGSSLARRRHRPFSLSVRHSCTGTRSDF</sequence>
<dbReference type="EMBL" id="LK035215">
    <property type="protein sequence ID" value="CDY66351.1"/>
    <property type="molecule type" value="Genomic_DNA"/>
</dbReference>
<dbReference type="PaxDb" id="3708-A0A078JKM1"/>
<evidence type="ECO:0000313" key="2">
    <source>
        <dbReference type="EMBL" id="CDY66351.1"/>
    </source>
</evidence>
<proteinExistence type="predicted"/>
<feature type="compositionally biased region" description="Polar residues" evidence="1">
    <location>
        <begin position="21"/>
        <end position="32"/>
    </location>
</feature>
<organism evidence="2 3">
    <name type="scientific">Brassica napus</name>
    <name type="common">Rape</name>
    <dbReference type="NCBI Taxonomy" id="3708"/>
    <lineage>
        <taxon>Eukaryota</taxon>
        <taxon>Viridiplantae</taxon>
        <taxon>Streptophyta</taxon>
        <taxon>Embryophyta</taxon>
        <taxon>Tracheophyta</taxon>
        <taxon>Spermatophyta</taxon>
        <taxon>Magnoliopsida</taxon>
        <taxon>eudicotyledons</taxon>
        <taxon>Gunneridae</taxon>
        <taxon>Pentapetalae</taxon>
        <taxon>rosids</taxon>
        <taxon>malvids</taxon>
        <taxon>Brassicales</taxon>
        <taxon>Brassicaceae</taxon>
        <taxon>Brassiceae</taxon>
        <taxon>Brassica</taxon>
    </lineage>
</organism>
<feature type="region of interest" description="Disordered" evidence="1">
    <location>
        <begin position="1"/>
        <end position="32"/>
    </location>
</feature>
<reference evidence="2 3" key="1">
    <citation type="journal article" date="2014" name="Science">
        <title>Plant genetics. Early allopolyploid evolution in the post-Neolithic Brassica napus oilseed genome.</title>
        <authorList>
            <person name="Chalhoub B."/>
            <person name="Denoeud F."/>
            <person name="Liu S."/>
            <person name="Parkin I.A."/>
            <person name="Tang H."/>
            <person name="Wang X."/>
            <person name="Chiquet J."/>
            <person name="Belcram H."/>
            <person name="Tong C."/>
            <person name="Samans B."/>
            <person name="Correa M."/>
            <person name="Da Silva C."/>
            <person name="Just J."/>
            <person name="Falentin C."/>
            <person name="Koh C.S."/>
            <person name="Le Clainche I."/>
            <person name="Bernard M."/>
            <person name="Bento P."/>
            <person name="Noel B."/>
            <person name="Labadie K."/>
            <person name="Alberti A."/>
            <person name="Charles M."/>
            <person name="Arnaud D."/>
            <person name="Guo H."/>
            <person name="Daviaud C."/>
            <person name="Alamery S."/>
            <person name="Jabbari K."/>
            <person name="Zhao M."/>
            <person name="Edger P.P."/>
            <person name="Chelaifa H."/>
            <person name="Tack D."/>
            <person name="Lassalle G."/>
            <person name="Mestiri I."/>
            <person name="Schnel N."/>
            <person name="Le Paslier M.C."/>
            <person name="Fan G."/>
            <person name="Renault V."/>
            <person name="Bayer P.E."/>
            <person name="Golicz A.A."/>
            <person name="Manoli S."/>
            <person name="Lee T.H."/>
            <person name="Thi V.H."/>
            <person name="Chalabi S."/>
            <person name="Hu Q."/>
            <person name="Fan C."/>
            <person name="Tollenaere R."/>
            <person name="Lu Y."/>
            <person name="Battail C."/>
            <person name="Shen J."/>
            <person name="Sidebottom C.H."/>
            <person name="Wang X."/>
            <person name="Canaguier A."/>
            <person name="Chauveau A."/>
            <person name="Berard A."/>
            <person name="Deniot G."/>
            <person name="Guan M."/>
            <person name="Liu Z."/>
            <person name="Sun F."/>
            <person name="Lim Y.P."/>
            <person name="Lyons E."/>
            <person name="Town C.D."/>
            <person name="Bancroft I."/>
            <person name="Wang X."/>
            <person name="Meng J."/>
            <person name="Ma J."/>
            <person name="Pires J.C."/>
            <person name="King G.J."/>
            <person name="Brunel D."/>
            <person name="Delourme R."/>
            <person name="Renard M."/>
            <person name="Aury J.M."/>
            <person name="Adams K.L."/>
            <person name="Batley J."/>
            <person name="Snowdon R.J."/>
            <person name="Tost J."/>
            <person name="Edwards D."/>
            <person name="Zhou Y."/>
            <person name="Hua W."/>
            <person name="Sharpe A.G."/>
            <person name="Paterson A.H."/>
            <person name="Guan C."/>
            <person name="Wincker P."/>
        </authorList>
    </citation>
    <scope>NUCLEOTIDE SEQUENCE [LARGE SCALE GENOMIC DNA]</scope>
    <source>
        <strain evidence="3">cv. Darmor-bzh</strain>
    </source>
</reference>
<dbReference type="Gramene" id="CDY66351">
    <property type="protein sequence ID" value="CDY66351"/>
    <property type="gene ID" value="GSBRNA2T00053439001"/>
</dbReference>
<gene>
    <name evidence="2" type="primary">BnaCnng50470D</name>
    <name evidence="2" type="ORF">GSBRNA2T00053439001</name>
</gene>
<name>A0A078JKM1_BRANA</name>
<dbReference type="AlphaFoldDB" id="A0A078JKM1"/>
<keyword evidence="3" id="KW-1185">Reference proteome</keyword>